<dbReference type="InterPro" id="IPR036590">
    <property type="entry name" value="SRAP-like"/>
</dbReference>
<sequence>MRGTKKENPDRVEEEHRLYSFLTCPANGMVGPVHPKATPVLLTTPEEWRTWLDAPVEEALKLQRPLPDAEMREVARGEQGDGA</sequence>
<keyword evidence="2" id="KW-1185">Reference proteome</keyword>
<accession>A0ABQ4U722</accession>
<protein>
    <recommendedName>
        <fullName evidence="3">DUF159 family protein</fullName>
    </recommendedName>
</protein>
<organism evidence="1 2">
    <name type="scientific">Methylobacterium trifolii</name>
    <dbReference type="NCBI Taxonomy" id="1003092"/>
    <lineage>
        <taxon>Bacteria</taxon>
        <taxon>Pseudomonadati</taxon>
        <taxon>Pseudomonadota</taxon>
        <taxon>Alphaproteobacteria</taxon>
        <taxon>Hyphomicrobiales</taxon>
        <taxon>Methylobacteriaceae</taxon>
        <taxon>Methylobacterium</taxon>
    </lineage>
</organism>
<dbReference type="Proteomes" id="UP001055057">
    <property type="component" value="Unassembled WGS sequence"/>
</dbReference>
<evidence type="ECO:0000313" key="2">
    <source>
        <dbReference type="Proteomes" id="UP001055057"/>
    </source>
</evidence>
<reference evidence="1" key="1">
    <citation type="journal article" date="2021" name="Front. Microbiol.">
        <title>Comprehensive Comparative Genomics and Phenotyping of Methylobacterium Species.</title>
        <authorList>
            <person name="Alessa O."/>
            <person name="Ogura Y."/>
            <person name="Fujitani Y."/>
            <person name="Takami H."/>
            <person name="Hayashi T."/>
            <person name="Sahin N."/>
            <person name="Tani A."/>
        </authorList>
    </citation>
    <scope>NUCLEOTIDE SEQUENCE</scope>
    <source>
        <strain evidence="1">DSM 23632</strain>
    </source>
</reference>
<evidence type="ECO:0008006" key="3">
    <source>
        <dbReference type="Google" id="ProtNLM"/>
    </source>
</evidence>
<dbReference type="SUPFAM" id="SSF143081">
    <property type="entry name" value="BB1717-like"/>
    <property type="match status" value="1"/>
</dbReference>
<evidence type="ECO:0000313" key="1">
    <source>
        <dbReference type="EMBL" id="GJE62764.1"/>
    </source>
</evidence>
<comment type="caution">
    <text evidence="1">The sequence shown here is derived from an EMBL/GenBank/DDBJ whole genome shotgun (WGS) entry which is preliminary data.</text>
</comment>
<proteinExistence type="predicted"/>
<gene>
    <name evidence="1" type="ORF">MPOCJGCO_4900</name>
</gene>
<name>A0ABQ4U722_9HYPH</name>
<dbReference type="Gene3D" id="3.90.1680.10">
    <property type="entry name" value="SOS response associated peptidase-like"/>
    <property type="match status" value="1"/>
</dbReference>
<reference evidence="1" key="2">
    <citation type="submission" date="2021-08" db="EMBL/GenBank/DDBJ databases">
        <authorList>
            <person name="Tani A."/>
            <person name="Ola A."/>
            <person name="Ogura Y."/>
            <person name="Katsura K."/>
            <person name="Hayashi T."/>
        </authorList>
    </citation>
    <scope>NUCLEOTIDE SEQUENCE</scope>
    <source>
        <strain evidence="1">DSM 23632</strain>
    </source>
</reference>
<dbReference type="EMBL" id="BPRB01000402">
    <property type="protein sequence ID" value="GJE62764.1"/>
    <property type="molecule type" value="Genomic_DNA"/>
</dbReference>